<evidence type="ECO:0000256" key="1">
    <source>
        <dbReference type="SAM" id="MobiDB-lite"/>
    </source>
</evidence>
<feature type="region of interest" description="Disordered" evidence="1">
    <location>
        <begin position="44"/>
        <end position="81"/>
    </location>
</feature>
<dbReference type="EMBL" id="JACYXC010000001">
    <property type="protein sequence ID" value="MBH5336836.1"/>
    <property type="molecule type" value="Genomic_DNA"/>
</dbReference>
<keyword evidence="2" id="KW-0732">Signal</keyword>
<gene>
    <name evidence="3" type="ORF">IHE55_19500</name>
</gene>
<dbReference type="Proteomes" id="UP000807371">
    <property type="component" value="Unassembled WGS sequence"/>
</dbReference>
<reference evidence="3 4" key="1">
    <citation type="submission" date="2020-09" db="EMBL/GenBank/DDBJ databases">
        <title>Biosynthesis of the nuclear factor of activated T cells inhibitor NFAT-133 and its congeners in Streptomyces pactum.</title>
        <authorList>
            <person name="Zhou W."/>
            <person name="Posri P."/>
            <person name="Abugrain M.E."/>
            <person name="Weisberg A.J."/>
            <person name="Chang J.H."/>
            <person name="Mahmud T."/>
        </authorList>
    </citation>
    <scope>NUCLEOTIDE SEQUENCE [LARGE SCALE GENOMIC DNA]</scope>
    <source>
        <strain evidence="3 4">ATCC 27456</strain>
    </source>
</reference>
<dbReference type="RefSeq" id="WP_197990198.1">
    <property type="nucleotide sequence ID" value="NZ_JACYXC010000001.1"/>
</dbReference>
<evidence type="ECO:0000313" key="3">
    <source>
        <dbReference type="EMBL" id="MBH5336836.1"/>
    </source>
</evidence>
<dbReference type="GO" id="GO:0005524">
    <property type="term" value="F:ATP binding"/>
    <property type="evidence" value="ECO:0007669"/>
    <property type="project" value="UniProtKB-KW"/>
</dbReference>
<keyword evidence="4" id="KW-1185">Reference proteome</keyword>
<feature type="chain" id="PRO_5045676441" evidence="2">
    <location>
        <begin position="33"/>
        <end position="142"/>
    </location>
</feature>
<keyword evidence="3" id="KW-0067">ATP-binding</keyword>
<name>A0ABS0NNQ3_9ACTN</name>
<comment type="caution">
    <text evidence="3">The sequence shown here is derived from an EMBL/GenBank/DDBJ whole genome shotgun (WGS) entry which is preliminary data.</text>
</comment>
<organism evidence="3 4">
    <name type="scientific">Streptomyces pactum</name>
    <dbReference type="NCBI Taxonomy" id="68249"/>
    <lineage>
        <taxon>Bacteria</taxon>
        <taxon>Bacillati</taxon>
        <taxon>Actinomycetota</taxon>
        <taxon>Actinomycetes</taxon>
        <taxon>Kitasatosporales</taxon>
        <taxon>Streptomycetaceae</taxon>
        <taxon>Streptomyces</taxon>
    </lineage>
</organism>
<feature type="signal peptide" evidence="2">
    <location>
        <begin position="1"/>
        <end position="32"/>
    </location>
</feature>
<accession>A0ABS0NNQ3</accession>
<protein>
    <submittedName>
        <fullName evidence="3">ATP-binding protein</fullName>
    </submittedName>
</protein>
<sequence length="142" mass="13799">MSLPLTRRIARAALLVAAGAAPVVGAAGAAGAAELPKVANLSGVSTPDLADVGSSAESTTKKLGKTAGRVSDKGLPAAGKSLTKATRSVTGAYLPGAQAKGKGVKPGKAKVAPGLPGTKDLPVSTVISTDKLPVRTLPAVGR</sequence>
<evidence type="ECO:0000256" key="2">
    <source>
        <dbReference type="SAM" id="SignalP"/>
    </source>
</evidence>
<keyword evidence="3" id="KW-0547">Nucleotide-binding</keyword>
<proteinExistence type="predicted"/>
<evidence type="ECO:0000313" key="4">
    <source>
        <dbReference type="Proteomes" id="UP000807371"/>
    </source>
</evidence>
<feature type="region of interest" description="Disordered" evidence="1">
    <location>
        <begin position="96"/>
        <end position="122"/>
    </location>
</feature>